<comment type="caution">
    <text evidence="1">The sequence shown here is derived from an EMBL/GenBank/DDBJ whole genome shotgun (WGS) entry which is preliminary data.</text>
</comment>
<protein>
    <submittedName>
        <fullName evidence="1">Uncharacterized protein</fullName>
    </submittedName>
</protein>
<reference evidence="1" key="1">
    <citation type="submission" date="2020-08" db="EMBL/GenBank/DDBJ databases">
        <title>Multicomponent nature underlies the extraordinary mechanical properties of spider dragline silk.</title>
        <authorList>
            <person name="Kono N."/>
            <person name="Nakamura H."/>
            <person name="Mori M."/>
            <person name="Yoshida Y."/>
            <person name="Ohtoshi R."/>
            <person name="Malay A.D."/>
            <person name="Moran D.A.P."/>
            <person name="Tomita M."/>
            <person name="Numata K."/>
            <person name="Arakawa K."/>
        </authorList>
    </citation>
    <scope>NUCLEOTIDE SEQUENCE</scope>
</reference>
<name>A0A8X6Q4C2_NEPPI</name>
<evidence type="ECO:0000313" key="1">
    <source>
        <dbReference type="EMBL" id="GFT99349.1"/>
    </source>
</evidence>
<keyword evidence="2" id="KW-1185">Reference proteome</keyword>
<dbReference type="AlphaFoldDB" id="A0A8X6Q4C2"/>
<dbReference type="Proteomes" id="UP000887013">
    <property type="component" value="Unassembled WGS sequence"/>
</dbReference>
<dbReference type="EMBL" id="BMAW01122535">
    <property type="protein sequence ID" value="GFT99349.1"/>
    <property type="molecule type" value="Genomic_DNA"/>
</dbReference>
<gene>
    <name evidence="1" type="ORF">NPIL_601041</name>
</gene>
<accession>A0A8X6Q4C2</accession>
<evidence type="ECO:0000313" key="2">
    <source>
        <dbReference type="Proteomes" id="UP000887013"/>
    </source>
</evidence>
<organism evidence="1 2">
    <name type="scientific">Nephila pilipes</name>
    <name type="common">Giant wood spider</name>
    <name type="synonym">Nephila maculata</name>
    <dbReference type="NCBI Taxonomy" id="299642"/>
    <lineage>
        <taxon>Eukaryota</taxon>
        <taxon>Metazoa</taxon>
        <taxon>Ecdysozoa</taxon>
        <taxon>Arthropoda</taxon>
        <taxon>Chelicerata</taxon>
        <taxon>Arachnida</taxon>
        <taxon>Araneae</taxon>
        <taxon>Araneomorphae</taxon>
        <taxon>Entelegynae</taxon>
        <taxon>Araneoidea</taxon>
        <taxon>Nephilidae</taxon>
        <taxon>Nephila</taxon>
    </lineage>
</organism>
<proteinExistence type="predicted"/>
<sequence>MVFEQDTSVSLPVAAVCRFVLGYVSMHYPDIAHLIRKFRFAENAQFSLHRKKFPVLQQETIFTTEQNALRRVCKT</sequence>